<dbReference type="SUPFAM" id="SSF56176">
    <property type="entry name" value="FAD-binding/transporter-associated domain-like"/>
    <property type="match status" value="1"/>
</dbReference>
<dbReference type="InterPro" id="IPR046342">
    <property type="entry name" value="CBS_dom_sf"/>
</dbReference>
<dbReference type="Pfam" id="PF03471">
    <property type="entry name" value="CorC_HlyC"/>
    <property type="match status" value="1"/>
</dbReference>
<dbReference type="InterPro" id="IPR000644">
    <property type="entry name" value="CBS_dom"/>
</dbReference>
<evidence type="ECO:0000256" key="3">
    <source>
        <dbReference type="ARBA" id="ARBA00023122"/>
    </source>
</evidence>
<proteinExistence type="inferred from homology"/>
<dbReference type="Proteomes" id="UP001597213">
    <property type="component" value="Unassembled WGS sequence"/>
</dbReference>
<dbReference type="Gene3D" id="3.30.465.10">
    <property type="match status" value="1"/>
</dbReference>
<dbReference type="Pfam" id="PF00571">
    <property type="entry name" value="CBS"/>
    <property type="match status" value="2"/>
</dbReference>
<evidence type="ECO:0000256" key="2">
    <source>
        <dbReference type="ARBA" id="ARBA00022737"/>
    </source>
</evidence>
<dbReference type="Gene3D" id="3.10.580.10">
    <property type="entry name" value="CBS-domain"/>
    <property type="match status" value="1"/>
</dbReference>
<dbReference type="RefSeq" id="WP_379140533.1">
    <property type="nucleotide sequence ID" value="NZ_JBHUEN010000013.1"/>
</dbReference>
<keyword evidence="2" id="KW-0677">Repeat</keyword>
<keyword evidence="8" id="KW-1185">Reference proteome</keyword>
<protein>
    <submittedName>
        <fullName evidence="7">Hemolysin family protein</fullName>
    </submittedName>
</protein>
<evidence type="ECO:0000256" key="4">
    <source>
        <dbReference type="PROSITE-ProRule" id="PRU00703"/>
    </source>
</evidence>
<dbReference type="CDD" id="cd04590">
    <property type="entry name" value="CBS_pair_CorC_HlyC_assoc"/>
    <property type="match status" value="1"/>
</dbReference>
<dbReference type="InterPro" id="IPR036318">
    <property type="entry name" value="FAD-bd_PCMH-like_sf"/>
</dbReference>
<organism evidence="7 8">
    <name type="scientific">Paracoccus pacificus</name>
    <dbReference type="NCBI Taxonomy" id="1463598"/>
    <lineage>
        <taxon>Bacteria</taxon>
        <taxon>Pseudomonadati</taxon>
        <taxon>Pseudomonadota</taxon>
        <taxon>Alphaproteobacteria</taxon>
        <taxon>Rhodobacterales</taxon>
        <taxon>Paracoccaceae</taxon>
        <taxon>Paracoccus</taxon>
    </lineage>
</organism>
<sequence>MNPAETGGSETHGAEAPQEQPRSPGLTNRDDPRGLPPRPALPLGPVPAGWADGTDGDGRDLPQSRGFLGRILDAFSGATEAEPDGPVAVSEPAGGLGSGTMPGMVNLRRMRVDDVAVPKAEIVAVPVTIGLDELVETFREHGFSRIPVFRGTLDSPLGLLHLKDLALKYGFGANPGRKFLLRPMLRPMLYVPPSMPIGVLLQQMQQKRIHMALVIDEYGGADGLVTIEDLIEQVIGQIEDEHDEADGGLWVEEKPGEWLIQARAPLEDVERETGLTLANGEEGDEVDSIGGLVFMLTGRVPVRGEVIRHPSGAEFEIVDADPRRIKRLRLRLPSPPKQDS</sequence>
<dbReference type="PANTHER" id="PTHR22777">
    <property type="entry name" value="HEMOLYSIN-RELATED"/>
    <property type="match status" value="1"/>
</dbReference>
<dbReference type="SUPFAM" id="SSF54631">
    <property type="entry name" value="CBS-domain pair"/>
    <property type="match status" value="1"/>
</dbReference>
<dbReference type="PANTHER" id="PTHR22777:SF27">
    <property type="entry name" value="MAGNESIUM AND COBALT EFFLUX PROTEIN CORC"/>
    <property type="match status" value="1"/>
</dbReference>
<dbReference type="InterPro" id="IPR005170">
    <property type="entry name" value="Transptr-assoc_dom"/>
</dbReference>
<feature type="domain" description="CBS" evidence="6">
    <location>
        <begin position="184"/>
        <end position="244"/>
    </location>
</feature>
<dbReference type="SMART" id="SM00116">
    <property type="entry name" value="CBS"/>
    <property type="match status" value="2"/>
</dbReference>
<comment type="similarity">
    <text evidence="1">Belongs to the UPF0053 family. Hemolysin C subfamily.</text>
</comment>
<feature type="domain" description="CBS" evidence="6">
    <location>
        <begin position="116"/>
        <end position="176"/>
    </location>
</feature>
<dbReference type="PROSITE" id="PS51371">
    <property type="entry name" value="CBS"/>
    <property type="match status" value="2"/>
</dbReference>
<feature type="region of interest" description="Disordered" evidence="5">
    <location>
        <begin position="78"/>
        <end position="101"/>
    </location>
</feature>
<evidence type="ECO:0000256" key="1">
    <source>
        <dbReference type="ARBA" id="ARBA00006446"/>
    </source>
</evidence>
<feature type="compositionally biased region" description="Pro residues" evidence="5">
    <location>
        <begin position="34"/>
        <end position="45"/>
    </location>
</feature>
<name>A0ABW4R4H5_9RHOB</name>
<feature type="region of interest" description="Disordered" evidence="5">
    <location>
        <begin position="1"/>
        <end position="65"/>
    </location>
</feature>
<keyword evidence="3 4" id="KW-0129">CBS domain</keyword>
<evidence type="ECO:0000313" key="7">
    <source>
        <dbReference type="EMBL" id="MFD1881023.1"/>
    </source>
</evidence>
<accession>A0ABW4R4H5</accession>
<dbReference type="InterPro" id="IPR016169">
    <property type="entry name" value="FAD-bd_PCMH_sub2"/>
</dbReference>
<evidence type="ECO:0000256" key="5">
    <source>
        <dbReference type="SAM" id="MobiDB-lite"/>
    </source>
</evidence>
<evidence type="ECO:0000259" key="6">
    <source>
        <dbReference type="PROSITE" id="PS51371"/>
    </source>
</evidence>
<gene>
    <name evidence="7" type="ORF">ACFSCT_04755</name>
</gene>
<evidence type="ECO:0000313" key="8">
    <source>
        <dbReference type="Proteomes" id="UP001597213"/>
    </source>
</evidence>
<dbReference type="InterPro" id="IPR044751">
    <property type="entry name" value="Ion_transp-like_CBS"/>
</dbReference>
<comment type="caution">
    <text evidence="7">The sequence shown here is derived from an EMBL/GenBank/DDBJ whole genome shotgun (WGS) entry which is preliminary data.</text>
</comment>
<dbReference type="SMART" id="SM01091">
    <property type="entry name" value="CorC_HlyC"/>
    <property type="match status" value="1"/>
</dbReference>
<dbReference type="EMBL" id="JBHUEN010000013">
    <property type="protein sequence ID" value="MFD1881023.1"/>
    <property type="molecule type" value="Genomic_DNA"/>
</dbReference>
<reference evidence="8" key="1">
    <citation type="journal article" date="2019" name="Int. J. Syst. Evol. Microbiol.">
        <title>The Global Catalogue of Microorganisms (GCM) 10K type strain sequencing project: providing services to taxonomists for standard genome sequencing and annotation.</title>
        <authorList>
            <consortium name="The Broad Institute Genomics Platform"/>
            <consortium name="The Broad Institute Genome Sequencing Center for Infectious Disease"/>
            <person name="Wu L."/>
            <person name="Ma J."/>
        </authorList>
    </citation>
    <scope>NUCLEOTIDE SEQUENCE [LARGE SCALE GENOMIC DNA]</scope>
    <source>
        <strain evidence="8">CCUG 56029</strain>
    </source>
</reference>